<dbReference type="PROSITE" id="PS50146">
    <property type="entry name" value="DAGK"/>
    <property type="match status" value="1"/>
</dbReference>
<evidence type="ECO:0000259" key="9">
    <source>
        <dbReference type="PROSITE" id="PS50146"/>
    </source>
</evidence>
<accession>A0AAF0BHS6</accession>
<feature type="domain" description="DAGKc" evidence="9">
    <location>
        <begin position="1"/>
        <end position="133"/>
    </location>
</feature>
<dbReference type="Pfam" id="PF19279">
    <property type="entry name" value="YegS_C"/>
    <property type="match status" value="1"/>
</dbReference>
<evidence type="ECO:0000256" key="5">
    <source>
        <dbReference type="ARBA" id="ARBA00022777"/>
    </source>
</evidence>
<dbReference type="Gene3D" id="2.60.200.40">
    <property type="match status" value="1"/>
</dbReference>
<keyword evidence="7" id="KW-0594">Phospholipid biosynthesis</keyword>
<dbReference type="Gene3D" id="3.40.50.10330">
    <property type="entry name" value="Probable inorganic polyphosphate/atp-NAD kinase, domain 1"/>
    <property type="match status" value="1"/>
</dbReference>
<organism evidence="10 11">
    <name type="scientific">Vagococcus lutrae</name>
    <dbReference type="NCBI Taxonomy" id="81947"/>
    <lineage>
        <taxon>Bacteria</taxon>
        <taxon>Bacillati</taxon>
        <taxon>Bacillota</taxon>
        <taxon>Bacilli</taxon>
        <taxon>Lactobacillales</taxon>
        <taxon>Enterococcaceae</taxon>
        <taxon>Vagococcus</taxon>
    </lineage>
</organism>
<sequence length="297" mass="33596">MRRFLVLYNPGSGTDSGRAIAERFKEIVKGDNANHHVYLHSFDEKTDKEQLREKAESNQIDTLVIVGGDGTIRHVVQTFRDCLADYKIGLLPGGTVNNFMRSLDLPLDIGEASRVILGDETQAVDYGVVNGEVLISTLTIGILADTAADITQKEKQKYGPFLFVKRFIDLLRKRKRYNLNVVTDETTWHGKSQLLSINMTHSVGGFTRYDRLARPDDGILHMTIMPKLNIWELIRYSPKILQGRLYDLPQIEYLTARSVRITAQEINVGTRIDGDPSMDLPVEMEVIPRGLQILIKK</sequence>
<dbReference type="InterPro" id="IPR001206">
    <property type="entry name" value="Diacylglycerol_kinase_cat_dom"/>
</dbReference>
<evidence type="ECO:0000256" key="8">
    <source>
        <dbReference type="ARBA" id="ARBA00023264"/>
    </source>
</evidence>
<dbReference type="InterPro" id="IPR005218">
    <property type="entry name" value="Diacylglycerol/lipid_kinase"/>
</dbReference>
<evidence type="ECO:0000313" key="10">
    <source>
        <dbReference type="EMBL" id="WCG23257.1"/>
    </source>
</evidence>
<dbReference type="AlphaFoldDB" id="A0AAF0BHS6"/>
<dbReference type="SMART" id="SM00046">
    <property type="entry name" value="DAGKc"/>
    <property type="match status" value="1"/>
</dbReference>
<dbReference type="PANTHER" id="PTHR12358">
    <property type="entry name" value="SPHINGOSINE KINASE"/>
    <property type="match status" value="1"/>
</dbReference>
<evidence type="ECO:0000256" key="3">
    <source>
        <dbReference type="ARBA" id="ARBA00022679"/>
    </source>
</evidence>
<gene>
    <name evidence="10" type="ORF">PML95_03170</name>
</gene>
<reference evidence="10" key="1">
    <citation type="submission" date="2023-01" db="EMBL/GenBank/DDBJ databases">
        <title>Oxazolidinone resistance genes in florfenicol resistant enterococci from beef cattle and veal calves at slaughter.</title>
        <authorList>
            <person name="Biggel M."/>
        </authorList>
    </citation>
    <scope>NUCLEOTIDE SEQUENCE</scope>
    <source>
        <strain evidence="10">K204-1</strain>
    </source>
</reference>
<protein>
    <submittedName>
        <fullName evidence="10">Diacylglycerol kinase family lipid kinase</fullName>
    </submittedName>
</protein>
<dbReference type="RefSeq" id="WP_272163582.1">
    <property type="nucleotide sequence ID" value="NZ_CP116507.1"/>
</dbReference>
<dbReference type="SUPFAM" id="SSF111331">
    <property type="entry name" value="NAD kinase/diacylglycerol kinase-like"/>
    <property type="match status" value="1"/>
</dbReference>
<keyword evidence="8" id="KW-1208">Phospholipid metabolism</keyword>
<evidence type="ECO:0000313" key="11">
    <source>
        <dbReference type="Proteomes" id="UP001179600"/>
    </source>
</evidence>
<dbReference type="EMBL" id="CP116507">
    <property type="protein sequence ID" value="WCG23257.1"/>
    <property type="molecule type" value="Genomic_DNA"/>
</dbReference>
<dbReference type="InterPro" id="IPR017438">
    <property type="entry name" value="ATP-NAD_kinase_N"/>
</dbReference>
<dbReference type="GO" id="GO:0005524">
    <property type="term" value="F:ATP binding"/>
    <property type="evidence" value="ECO:0007669"/>
    <property type="project" value="UniProtKB-KW"/>
</dbReference>
<keyword evidence="7" id="KW-0444">Lipid biosynthesis</keyword>
<dbReference type="InterPro" id="IPR050187">
    <property type="entry name" value="Lipid_Phosphate_FormReg"/>
</dbReference>
<evidence type="ECO:0000256" key="2">
    <source>
        <dbReference type="ARBA" id="ARBA00005983"/>
    </source>
</evidence>
<dbReference type="InterPro" id="IPR016064">
    <property type="entry name" value="NAD/diacylglycerol_kinase_sf"/>
</dbReference>
<dbReference type="Proteomes" id="UP001179600">
    <property type="component" value="Chromosome"/>
</dbReference>
<evidence type="ECO:0000256" key="1">
    <source>
        <dbReference type="ARBA" id="ARBA00001946"/>
    </source>
</evidence>
<evidence type="ECO:0000256" key="4">
    <source>
        <dbReference type="ARBA" id="ARBA00022741"/>
    </source>
</evidence>
<dbReference type="Pfam" id="PF00781">
    <property type="entry name" value="DAGK_cat"/>
    <property type="match status" value="1"/>
</dbReference>
<dbReference type="PANTHER" id="PTHR12358:SF54">
    <property type="entry name" value="SPHINGOSINE KINASE RELATED PROTEIN"/>
    <property type="match status" value="1"/>
</dbReference>
<keyword evidence="6" id="KW-0067">ATP-binding</keyword>
<dbReference type="GO" id="GO:0016301">
    <property type="term" value="F:kinase activity"/>
    <property type="evidence" value="ECO:0007669"/>
    <property type="project" value="UniProtKB-KW"/>
</dbReference>
<comment type="cofactor">
    <cofactor evidence="1">
        <name>Mg(2+)</name>
        <dbReference type="ChEBI" id="CHEBI:18420"/>
    </cofactor>
</comment>
<keyword evidence="3" id="KW-0808">Transferase</keyword>
<dbReference type="InterPro" id="IPR045540">
    <property type="entry name" value="YegS/DAGK_C"/>
</dbReference>
<keyword evidence="5 10" id="KW-0418">Kinase</keyword>
<dbReference type="NCBIfam" id="TIGR00147">
    <property type="entry name" value="YegS/Rv2252/BmrU family lipid kinase"/>
    <property type="match status" value="1"/>
</dbReference>
<dbReference type="GO" id="GO:0008654">
    <property type="term" value="P:phospholipid biosynthetic process"/>
    <property type="evidence" value="ECO:0007669"/>
    <property type="project" value="UniProtKB-KW"/>
</dbReference>
<evidence type="ECO:0000256" key="7">
    <source>
        <dbReference type="ARBA" id="ARBA00023209"/>
    </source>
</evidence>
<comment type="similarity">
    <text evidence="2">Belongs to the diacylglycerol/lipid kinase family.</text>
</comment>
<keyword evidence="4" id="KW-0547">Nucleotide-binding</keyword>
<proteinExistence type="inferred from homology"/>
<keyword evidence="7" id="KW-0443">Lipid metabolism</keyword>
<name>A0AAF0BHS6_9ENTE</name>
<evidence type="ECO:0000256" key="6">
    <source>
        <dbReference type="ARBA" id="ARBA00022840"/>
    </source>
</evidence>